<evidence type="ECO:0000313" key="2">
    <source>
        <dbReference type="EMBL" id="GIQ90257.1"/>
    </source>
</evidence>
<dbReference type="Proteomes" id="UP000265618">
    <property type="component" value="Unassembled WGS sequence"/>
</dbReference>
<protein>
    <recommendedName>
        <fullName evidence="1">Rab-GAP TBC domain-containing protein</fullName>
    </recommendedName>
</protein>
<comment type="caution">
    <text evidence="2">The sequence shown here is derived from an EMBL/GenBank/DDBJ whole genome shotgun (WGS) entry which is preliminary data.</text>
</comment>
<gene>
    <name evidence="2" type="ORF">KIPB_012986</name>
</gene>
<keyword evidence="3" id="KW-1185">Reference proteome</keyword>
<evidence type="ECO:0000259" key="1">
    <source>
        <dbReference type="PROSITE" id="PS50086"/>
    </source>
</evidence>
<dbReference type="PROSITE" id="PS50086">
    <property type="entry name" value="TBC_RABGAP"/>
    <property type="match status" value="1"/>
</dbReference>
<dbReference type="Gene3D" id="1.10.10.750">
    <property type="entry name" value="Ypt/Rab-GAP domain of gyp1p, domain 1"/>
    <property type="match status" value="1"/>
</dbReference>
<dbReference type="SUPFAM" id="SSF47923">
    <property type="entry name" value="Ypt/Rab-GAP domain of gyp1p"/>
    <property type="match status" value="1"/>
</dbReference>
<evidence type="ECO:0000313" key="3">
    <source>
        <dbReference type="Proteomes" id="UP000265618"/>
    </source>
</evidence>
<organism evidence="2 3">
    <name type="scientific">Kipferlia bialata</name>
    <dbReference type="NCBI Taxonomy" id="797122"/>
    <lineage>
        <taxon>Eukaryota</taxon>
        <taxon>Metamonada</taxon>
        <taxon>Carpediemonas-like organisms</taxon>
        <taxon>Kipferlia</taxon>
    </lineage>
</organism>
<sequence>AFRVSAPSYAEDRLKEQALIKEWRPYYSGSDPAVFKHALDKDWPKIKKLIRKGIPTRYRRDIWQGLLRTEELVRAERRRAMPQGPLPPYEQMNPLRSNVPAPPTMTRYEGLVRDKNIKFDPVIIRDVTRTYPTCAIFRDHSHSKQLALYQVLRAYSVFNPSVGYTQGMGFIAGALLMYMSPLE</sequence>
<accession>A0A9K3D7W4</accession>
<dbReference type="InterPro" id="IPR050302">
    <property type="entry name" value="Rab_GAP_TBC_domain"/>
</dbReference>
<dbReference type="AlphaFoldDB" id="A0A9K3D7W4"/>
<dbReference type="GO" id="GO:0031267">
    <property type="term" value="F:small GTPase binding"/>
    <property type="evidence" value="ECO:0007669"/>
    <property type="project" value="TreeGrafter"/>
</dbReference>
<dbReference type="GO" id="GO:0005096">
    <property type="term" value="F:GTPase activator activity"/>
    <property type="evidence" value="ECO:0007669"/>
    <property type="project" value="TreeGrafter"/>
</dbReference>
<feature type="non-terminal residue" evidence="2">
    <location>
        <position position="183"/>
    </location>
</feature>
<dbReference type="InterPro" id="IPR035969">
    <property type="entry name" value="Rab-GAP_TBC_sf"/>
</dbReference>
<proteinExistence type="predicted"/>
<dbReference type="Gene3D" id="1.10.8.270">
    <property type="entry name" value="putative rabgap domain of human tbc1 domain family member 14 like domains"/>
    <property type="match status" value="1"/>
</dbReference>
<dbReference type="OrthoDB" id="294251at2759"/>
<name>A0A9K3D7W4_9EUKA</name>
<feature type="domain" description="Rab-GAP TBC" evidence="1">
    <location>
        <begin position="53"/>
        <end position="183"/>
    </location>
</feature>
<dbReference type="Pfam" id="PF00566">
    <property type="entry name" value="RabGAP-TBC"/>
    <property type="match status" value="1"/>
</dbReference>
<dbReference type="PANTHER" id="PTHR47219">
    <property type="entry name" value="RAB GTPASE-ACTIVATING PROTEIN 1-LIKE"/>
    <property type="match status" value="1"/>
</dbReference>
<dbReference type="PANTHER" id="PTHR47219:SF9">
    <property type="entry name" value="GTPASE ACTIVATING PROTEIN AND CENTROSOME-ASSOCIATED, ISOFORM B"/>
    <property type="match status" value="1"/>
</dbReference>
<dbReference type="EMBL" id="BDIP01005963">
    <property type="protein sequence ID" value="GIQ90257.1"/>
    <property type="molecule type" value="Genomic_DNA"/>
</dbReference>
<reference evidence="2 3" key="1">
    <citation type="journal article" date="2018" name="PLoS ONE">
        <title>The draft genome of Kipferlia bialata reveals reductive genome evolution in fornicate parasites.</title>
        <authorList>
            <person name="Tanifuji G."/>
            <person name="Takabayashi S."/>
            <person name="Kume K."/>
            <person name="Takagi M."/>
            <person name="Nakayama T."/>
            <person name="Kamikawa R."/>
            <person name="Inagaki Y."/>
            <person name="Hashimoto T."/>
        </authorList>
    </citation>
    <scope>NUCLEOTIDE SEQUENCE [LARGE SCALE GENOMIC DNA]</scope>
    <source>
        <strain evidence="2">NY0173</strain>
    </source>
</reference>
<feature type="non-terminal residue" evidence="2">
    <location>
        <position position="1"/>
    </location>
</feature>
<dbReference type="InterPro" id="IPR000195">
    <property type="entry name" value="Rab-GAP-TBC_dom"/>
</dbReference>